<keyword evidence="7" id="KW-0695">RNA-directed DNA polymerase</keyword>
<evidence type="ECO:0000313" key="10">
    <source>
        <dbReference type="Proteomes" id="UP000257109"/>
    </source>
</evidence>
<dbReference type="GO" id="GO:0004519">
    <property type="term" value="F:endonuclease activity"/>
    <property type="evidence" value="ECO:0007669"/>
    <property type="project" value="UniProtKB-KW"/>
</dbReference>
<evidence type="ECO:0000256" key="2">
    <source>
        <dbReference type="ARBA" id="ARBA00022679"/>
    </source>
</evidence>
<sequence>MLGSEAGENLKENTMMLHMSSVAGITSRKSLKLWGMILDKKWTQEILTIFYLVEVLRIRPQETREYVVEVGDGHQIVNKGVCRDLVLGYMWLEELGDIKANFKEHMMKVKVKGEEVELRGDPTLSRTVASIKAMMKEWRKGGEAYYIELGMMTLCSKEMPSNDPDEGVRILLDEYCELFQEVVQLSPPRSCDHAIVIKEGVLNNVTIPNKFPIPVIDELLDELWRAIIFSKLDLKSGYHRIRMKDGDIHKTAFRTYEGHYEYLVMPFGLTNTPSTFQALMNDIFRPYLRKFVLVFFDDILIYSTNQQDHLEQLQTVLEMFRRNSLKVNFQKCSFGMKKLEYLRHIISA</sequence>
<name>A0A371HRM7_MUCPR</name>
<evidence type="ECO:0000256" key="6">
    <source>
        <dbReference type="ARBA" id="ARBA00022801"/>
    </source>
</evidence>
<keyword evidence="1" id="KW-0645">Protease</keyword>
<keyword evidence="2" id="KW-0808">Transferase</keyword>
<keyword evidence="4" id="KW-0540">Nuclease</keyword>
<dbReference type="PANTHER" id="PTHR24559:SF450">
    <property type="entry name" value="RNA-DIRECTED DNA POLYMERASE HOMOLOG"/>
    <property type="match status" value="1"/>
</dbReference>
<dbReference type="SUPFAM" id="SSF56672">
    <property type="entry name" value="DNA/RNA polymerases"/>
    <property type="match status" value="1"/>
</dbReference>
<dbReference type="FunFam" id="3.10.10.10:FF:000007">
    <property type="entry name" value="Retrovirus-related Pol polyprotein from transposon 17.6-like Protein"/>
    <property type="match status" value="1"/>
</dbReference>
<dbReference type="Proteomes" id="UP000257109">
    <property type="component" value="Unassembled WGS sequence"/>
</dbReference>
<dbReference type="OrthoDB" id="1432431at2759"/>
<dbReference type="EMBL" id="QJKJ01001880">
    <property type="protein sequence ID" value="RDY05429.1"/>
    <property type="molecule type" value="Genomic_DNA"/>
</dbReference>
<organism evidence="9 10">
    <name type="scientific">Mucuna pruriens</name>
    <name type="common">Velvet bean</name>
    <name type="synonym">Dolichos pruriens</name>
    <dbReference type="NCBI Taxonomy" id="157652"/>
    <lineage>
        <taxon>Eukaryota</taxon>
        <taxon>Viridiplantae</taxon>
        <taxon>Streptophyta</taxon>
        <taxon>Embryophyta</taxon>
        <taxon>Tracheophyta</taxon>
        <taxon>Spermatophyta</taxon>
        <taxon>Magnoliopsida</taxon>
        <taxon>eudicotyledons</taxon>
        <taxon>Gunneridae</taxon>
        <taxon>Pentapetalae</taxon>
        <taxon>rosids</taxon>
        <taxon>fabids</taxon>
        <taxon>Fabales</taxon>
        <taxon>Fabaceae</taxon>
        <taxon>Papilionoideae</taxon>
        <taxon>50 kb inversion clade</taxon>
        <taxon>NPAAA clade</taxon>
        <taxon>indigoferoid/millettioid clade</taxon>
        <taxon>Phaseoleae</taxon>
        <taxon>Mucuna</taxon>
    </lineage>
</organism>
<feature type="non-terminal residue" evidence="9">
    <location>
        <position position="1"/>
    </location>
</feature>
<dbReference type="Gene3D" id="3.10.10.10">
    <property type="entry name" value="HIV Type 1 Reverse Transcriptase, subunit A, domain 1"/>
    <property type="match status" value="1"/>
</dbReference>
<dbReference type="PROSITE" id="PS50878">
    <property type="entry name" value="RT_POL"/>
    <property type="match status" value="1"/>
</dbReference>
<dbReference type="InterPro" id="IPR043502">
    <property type="entry name" value="DNA/RNA_pol_sf"/>
</dbReference>
<evidence type="ECO:0000256" key="7">
    <source>
        <dbReference type="ARBA" id="ARBA00022918"/>
    </source>
</evidence>
<feature type="domain" description="Reverse transcriptase" evidence="8">
    <location>
        <begin position="152"/>
        <end position="346"/>
    </location>
</feature>
<evidence type="ECO:0000256" key="4">
    <source>
        <dbReference type="ARBA" id="ARBA00022722"/>
    </source>
</evidence>
<evidence type="ECO:0000256" key="1">
    <source>
        <dbReference type="ARBA" id="ARBA00022670"/>
    </source>
</evidence>
<reference evidence="9" key="1">
    <citation type="submission" date="2018-05" db="EMBL/GenBank/DDBJ databases">
        <title>Draft genome of Mucuna pruriens seed.</title>
        <authorList>
            <person name="Nnadi N.E."/>
            <person name="Vos R."/>
            <person name="Hasami M.H."/>
            <person name="Devisetty U.K."/>
            <person name="Aguiy J.C."/>
        </authorList>
    </citation>
    <scope>NUCLEOTIDE SEQUENCE [LARGE SCALE GENOMIC DNA]</scope>
    <source>
        <strain evidence="9">JCA_2017</strain>
    </source>
</reference>
<evidence type="ECO:0000256" key="5">
    <source>
        <dbReference type="ARBA" id="ARBA00022759"/>
    </source>
</evidence>
<dbReference type="Gene3D" id="3.30.70.270">
    <property type="match status" value="1"/>
</dbReference>
<gene>
    <name evidence="9" type="primary">pol</name>
    <name evidence="9" type="ORF">CR513_10735</name>
</gene>
<keyword evidence="10" id="KW-1185">Reference proteome</keyword>
<dbReference type="CDD" id="cd01647">
    <property type="entry name" value="RT_LTR"/>
    <property type="match status" value="1"/>
</dbReference>
<dbReference type="PANTHER" id="PTHR24559">
    <property type="entry name" value="TRANSPOSON TY3-I GAG-POL POLYPROTEIN"/>
    <property type="match status" value="1"/>
</dbReference>
<proteinExistence type="predicted"/>
<dbReference type="GO" id="GO:0003964">
    <property type="term" value="F:RNA-directed DNA polymerase activity"/>
    <property type="evidence" value="ECO:0007669"/>
    <property type="project" value="UniProtKB-KW"/>
</dbReference>
<comment type="caution">
    <text evidence="9">The sequence shown here is derived from an EMBL/GenBank/DDBJ whole genome shotgun (WGS) entry which is preliminary data.</text>
</comment>
<dbReference type="GO" id="GO:0008233">
    <property type="term" value="F:peptidase activity"/>
    <property type="evidence" value="ECO:0007669"/>
    <property type="project" value="UniProtKB-KW"/>
</dbReference>
<keyword evidence="3" id="KW-0548">Nucleotidyltransferase</keyword>
<dbReference type="Pfam" id="PF00078">
    <property type="entry name" value="RVT_1"/>
    <property type="match status" value="1"/>
</dbReference>
<protein>
    <submittedName>
        <fullName evidence="9">Retrovirus-related Pol polyprotein</fullName>
    </submittedName>
</protein>
<dbReference type="InterPro" id="IPR043128">
    <property type="entry name" value="Rev_trsase/Diguanyl_cyclase"/>
</dbReference>
<keyword evidence="5" id="KW-0255">Endonuclease</keyword>
<dbReference type="GO" id="GO:0006508">
    <property type="term" value="P:proteolysis"/>
    <property type="evidence" value="ECO:0007669"/>
    <property type="project" value="UniProtKB-KW"/>
</dbReference>
<evidence type="ECO:0000256" key="3">
    <source>
        <dbReference type="ARBA" id="ARBA00022695"/>
    </source>
</evidence>
<dbReference type="InterPro" id="IPR053134">
    <property type="entry name" value="RNA-dir_DNA_polymerase"/>
</dbReference>
<accession>A0A371HRM7</accession>
<keyword evidence="6" id="KW-0378">Hydrolase</keyword>
<evidence type="ECO:0000259" key="8">
    <source>
        <dbReference type="PROSITE" id="PS50878"/>
    </source>
</evidence>
<dbReference type="InterPro" id="IPR000477">
    <property type="entry name" value="RT_dom"/>
</dbReference>
<dbReference type="AlphaFoldDB" id="A0A371HRM7"/>
<evidence type="ECO:0000313" key="9">
    <source>
        <dbReference type="EMBL" id="RDY05429.1"/>
    </source>
</evidence>